<dbReference type="SUPFAM" id="SSF54427">
    <property type="entry name" value="NTF2-like"/>
    <property type="match status" value="1"/>
</dbReference>
<dbReference type="InterPro" id="IPR037401">
    <property type="entry name" value="SnoaL-like"/>
</dbReference>
<evidence type="ECO:0000259" key="2">
    <source>
        <dbReference type="Pfam" id="PF12680"/>
    </source>
</evidence>
<feature type="compositionally biased region" description="Basic and acidic residues" evidence="1">
    <location>
        <begin position="85"/>
        <end position="104"/>
    </location>
</feature>
<dbReference type="Pfam" id="PF12680">
    <property type="entry name" value="SnoaL_2"/>
    <property type="match status" value="1"/>
</dbReference>
<dbReference type="AlphaFoldDB" id="A0A023X6B3"/>
<dbReference type="EMBL" id="CP007514">
    <property type="protein sequence ID" value="AHY47893.1"/>
    <property type="molecule type" value="Genomic_DNA"/>
</dbReference>
<protein>
    <submittedName>
        <fullName evidence="3">SnoaL-like domain</fullName>
    </submittedName>
</protein>
<dbReference type="PANTHER" id="PTHR41252">
    <property type="entry name" value="BLR2505 PROTEIN"/>
    <property type="match status" value="1"/>
</dbReference>
<organism evidence="3 4">
    <name type="scientific">Rubrobacter radiotolerans</name>
    <name type="common">Arthrobacter radiotolerans</name>
    <dbReference type="NCBI Taxonomy" id="42256"/>
    <lineage>
        <taxon>Bacteria</taxon>
        <taxon>Bacillati</taxon>
        <taxon>Actinomycetota</taxon>
        <taxon>Rubrobacteria</taxon>
        <taxon>Rubrobacterales</taxon>
        <taxon>Rubrobacteraceae</taxon>
        <taxon>Rubrobacter</taxon>
    </lineage>
</organism>
<gene>
    <name evidence="3" type="ORF">RradSPS_2610</name>
</gene>
<name>A0A023X6B3_RUBRA</name>
<dbReference type="Gene3D" id="3.10.450.50">
    <property type="match status" value="1"/>
</dbReference>
<evidence type="ECO:0000256" key="1">
    <source>
        <dbReference type="SAM" id="MobiDB-lite"/>
    </source>
</evidence>
<feature type="compositionally biased region" description="Basic residues" evidence="1">
    <location>
        <begin position="26"/>
        <end position="38"/>
    </location>
</feature>
<feature type="region of interest" description="Disordered" evidence="1">
    <location>
        <begin position="1"/>
        <end position="105"/>
    </location>
</feature>
<dbReference type="PANTHER" id="PTHR41252:SF1">
    <property type="entry name" value="BLR2505 PROTEIN"/>
    <property type="match status" value="1"/>
</dbReference>
<evidence type="ECO:0000313" key="3">
    <source>
        <dbReference type="EMBL" id="AHY47893.1"/>
    </source>
</evidence>
<dbReference type="Proteomes" id="UP000025229">
    <property type="component" value="Chromosome"/>
</dbReference>
<dbReference type="HOGENOM" id="CLU_1160389_0_0_11"/>
<dbReference type="eggNOG" id="COG3631">
    <property type="taxonomic scope" value="Bacteria"/>
</dbReference>
<keyword evidence="4" id="KW-1185">Reference proteome</keyword>
<proteinExistence type="predicted"/>
<sequence length="239" mass="26821">MLRERHKARCSSGEGGRGWSFGDGKRGHRPTPRWRFRFGSRTDRAHANPVQSGGRENNGEGAPDLPLFQGHAGEHACQAPCGGVSREEQSLSRDPSTAERRVKVETSTNVETVRKMYRLFAERDNEGLRHLFAPEIEWVQMEGFPGGDRYVGVDAVFGGAFAELRENWEGWRAVVERYLAADEAVVALGFYEGTHRGTGRSLHAEFAHLVELKDGRIVRFVQYTDTFKIAEAMDLTREG</sequence>
<accession>A0A023X6B3</accession>
<feature type="domain" description="SnoaL-like" evidence="2">
    <location>
        <begin position="113"/>
        <end position="219"/>
    </location>
</feature>
<evidence type="ECO:0000313" key="4">
    <source>
        <dbReference type="Proteomes" id="UP000025229"/>
    </source>
</evidence>
<dbReference type="InterPro" id="IPR032710">
    <property type="entry name" value="NTF2-like_dom_sf"/>
</dbReference>
<dbReference type="KEGG" id="rrd:RradSPS_2610"/>
<reference evidence="3 4" key="1">
    <citation type="submission" date="2014-03" db="EMBL/GenBank/DDBJ databases">
        <title>Complete genome sequence of the Radio-Resistant Rubrobacter radiotolerans RSPS-4.</title>
        <authorList>
            <person name="Egas C.C."/>
            <person name="Barroso C.C."/>
            <person name="Froufe H.J.C."/>
            <person name="Pacheco J.J."/>
            <person name="Albuquerque L.L."/>
            <person name="da Costa M.M.S."/>
        </authorList>
    </citation>
    <scope>NUCLEOTIDE SEQUENCE [LARGE SCALE GENOMIC DNA]</scope>
    <source>
        <strain evidence="3 4">RSPS-4</strain>
    </source>
</reference>
<dbReference type="STRING" id="42256.RradSPS_2610"/>